<feature type="chain" id="PRO_5038366553" description="Lipoprotein" evidence="2">
    <location>
        <begin position="22"/>
        <end position="212"/>
    </location>
</feature>
<reference evidence="4" key="1">
    <citation type="submission" date="2012-06" db="EMBL/GenBank/DDBJ databases">
        <title>Complete sequence of Desulfitobacterium dehalogenans ATCC 51507.</title>
        <authorList>
            <person name="Lucas S."/>
            <person name="Han J."/>
            <person name="Lapidus A."/>
            <person name="Cheng J.-F."/>
            <person name="Goodwin L."/>
            <person name="Pitluck S."/>
            <person name="Peters L."/>
            <person name="Ovchinnikova G."/>
            <person name="Teshima H."/>
            <person name="Detter J.C."/>
            <person name="Han C."/>
            <person name="Tapia R."/>
            <person name="Land M."/>
            <person name="Hauser L."/>
            <person name="Kyrpides N."/>
            <person name="Ivanova N."/>
            <person name="Pagani I."/>
            <person name="Kruse T."/>
            <person name="de Vos W.M."/>
            <person name="Smidt H."/>
            <person name="Woyke T."/>
        </authorList>
    </citation>
    <scope>NUCLEOTIDE SEQUENCE [LARGE SCALE GENOMIC DNA]</scope>
    <source>
        <strain evidence="4">ATCC 51507 / DSM 9161 / JW/IU-DC1</strain>
    </source>
</reference>
<proteinExistence type="predicted"/>
<keyword evidence="4" id="KW-1185">Reference proteome</keyword>
<dbReference type="AlphaFoldDB" id="I4A662"/>
<evidence type="ECO:0000256" key="1">
    <source>
        <dbReference type="SAM" id="MobiDB-lite"/>
    </source>
</evidence>
<evidence type="ECO:0008006" key="5">
    <source>
        <dbReference type="Google" id="ProtNLM"/>
    </source>
</evidence>
<evidence type="ECO:0000313" key="4">
    <source>
        <dbReference type="Proteomes" id="UP000006053"/>
    </source>
</evidence>
<dbReference type="KEGG" id="ddh:Desde_1013"/>
<reference evidence="3 4" key="2">
    <citation type="journal article" date="2015" name="J. Bacteriol.">
        <title>Genomic, proteomic, and biochemical analysis of the organohalide respiratory pathway in Desulfitobacterium dehalogenans.</title>
        <authorList>
            <person name="Kruse T."/>
            <person name="van de Pas B.A."/>
            <person name="Atteia A."/>
            <person name="Krab K."/>
            <person name="Hagen W.R."/>
            <person name="Goodwin L."/>
            <person name="Chain P."/>
            <person name="Boeren S."/>
            <person name="Maphosa F."/>
            <person name="Schraa G."/>
            <person name="de Vos W.M."/>
            <person name="van der Oost J."/>
            <person name="Smidt H."/>
            <person name="Stams A.J."/>
        </authorList>
    </citation>
    <scope>NUCLEOTIDE SEQUENCE [LARGE SCALE GENOMIC DNA]</scope>
    <source>
        <strain evidence="4">ATCC 51507 / DSM 9161 / JW/IU-DC1</strain>
    </source>
</reference>
<dbReference type="HOGENOM" id="CLU_084159_0_0_9"/>
<feature type="signal peptide" evidence="2">
    <location>
        <begin position="1"/>
        <end position="21"/>
    </location>
</feature>
<dbReference type="EMBL" id="CP003348">
    <property type="protein sequence ID" value="AFL99446.1"/>
    <property type="molecule type" value="Genomic_DNA"/>
</dbReference>
<sequence length="212" mass="23387" precursor="true">MIKRLLVILTSVFLVSGCAANAPQDKNANLDKPGQQVEMDLPGTDQGQTKPGGEGQGTEREGSASLGNIHLGDSFGEVEKALGKGYKETLHDEPGHFPEAWYSREYDKGIKFIVGKDSGKVLEIDAVTREFATNLGAKVGDTAEKIKDLYAVKYKPFESRHGDGPLEGFYLLDDGQIMIFDYNREDNQLVNTNVKPDSKVEMIRLTQSQYLD</sequence>
<dbReference type="Proteomes" id="UP000006053">
    <property type="component" value="Chromosome"/>
</dbReference>
<name>I4A662_DESDJ</name>
<evidence type="ECO:0000256" key="2">
    <source>
        <dbReference type="SAM" id="SignalP"/>
    </source>
</evidence>
<dbReference type="RefSeq" id="WP_014792938.1">
    <property type="nucleotide sequence ID" value="NC_018017.1"/>
</dbReference>
<dbReference type="eggNOG" id="ENOG5030I9J">
    <property type="taxonomic scope" value="Bacteria"/>
</dbReference>
<evidence type="ECO:0000313" key="3">
    <source>
        <dbReference type="EMBL" id="AFL99446.1"/>
    </source>
</evidence>
<organism evidence="3 4">
    <name type="scientific">Desulfitobacterium dehalogenans (strain ATCC 51507 / DSM 9161 / JW/IU-DC1)</name>
    <dbReference type="NCBI Taxonomy" id="756499"/>
    <lineage>
        <taxon>Bacteria</taxon>
        <taxon>Bacillati</taxon>
        <taxon>Bacillota</taxon>
        <taxon>Clostridia</taxon>
        <taxon>Eubacteriales</taxon>
        <taxon>Desulfitobacteriaceae</taxon>
        <taxon>Desulfitobacterium</taxon>
    </lineage>
</organism>
<dbReference type="OrthoDB" id="1794490at2"/>
<feature type="region of interest" description="Disordered" evidence="1">
    <location>
        <begin position="24"/>
        <end position="70"/>
    </location>
</feature>
<gene>
    <name evidence="3" type="ordered locus">Desde_1013</name>
</gene>
<dbReference type="PROSITE" id="PS51257">
    <property type="entry name" value="PROKAR_LIPOPROTEIN"/>
    <property type="match status" value="1"/>
</dbReference>
<dbReference type="STRING" id="756499.Desde_1013"/>
<keyword evidence="2" id="KW-0732">Signal</keyword>
<protein>
    <recommendedName>
        <fullName evidence="5">Lipoprotein</fullName>
    </recommendedName>
</protein>
<accession>I4A662</accession>